<sequence length="299" mass="33186">MDKLKAMHYLCCIAEVGSFSAAAKLANVPVSTVSRSIQALESELGAALLKRSTRHVGLTEIGKIYLSESKDILAAIDRAEGRVGNYQNAPSGVLRISALPYYGEVRLLPLLEAFQSRYPQIVIDLELSNHTADLQRDGIDIAIRGGSEPDGRIIAHRLVDNTHRLCASRSYINKFGMPQTIAELGLHRALVYRSPAQIWHWHVEARGAWQRVDISTAQISNSIRVIRQALLSDQGLAMLPSWSIAEEIADGRLAWVPLPETLSTTANHPAGSIYMLYQQPQYTVPKIKVAVDYFKEYLQ</sequence>
<dbReference type="PROSITE" id="PS50931">
    <property type="entry name" value="HTH_LYSR"/>
    <property type="match status" value="1"/>
</dbReference>
<dbReference type="InterPro" id="IPR005119">
    <property type="entry name" value="LysR_subst-bd"/>
</dbReference>
<dbReference type="Gene3D" id="3.40.190.290">
    <property type="match status" value="1"/>
</dbReference>
<dbReference type="Proteomes" id="UP000074119">
    <property type="component" value="Chromosome"/>
</dbReference>
<dbReference type="InterPro" id="IPR036390">
    <property type="entry name" value="WH_DNA-bd_sf"/>
</dbReference>
<feature type="domain" description="HTH lysR-type" evidence="5">
    <location>
        <begin position="1"/>
        <end position="59"/>
    </location>
</feature>
<dbReference type="RefSeq" id="WP_008251833.1">
    <property type="nucleotide sequence ID" value="NZ_CP014544.1"/>
</dbReference>
<dbReference type="Pfam" id="PF03466">
    <property type="entry name" value="LysR_substrate"/>
    <property type="match status" value="1"/>
</dbReference>
<dbReference type="GO" id="GO:0003700">
    <property type="term" value="F:DNA-binding transcription factor activity"/>
    <property type="evidence" value="ECO:0007669"/>
    <property type="project" value="InterPro"/>
</dbReference>
<accession>A0A127M8P7</accession>
<keyword evidence="2" id="KW-0805">Transcription regulation</keyword>
<proteinExistence type="inferred from homology"/>
<comment type="similarity">
    <text evidence="1">Belongs to the LysR transcriptional regulatory family.</text>
</comment>
<evidence type="ECO:0000259" key="5">
    <source>
        <dbReference type="PROSITE" id="PS50931"/>
    </source>
</evidence>
<evidence type="ECO:0000256" key="3">
    <source>
        <dbReference type="ARBA" id="ARBA00023125"/>
    </source>
</evidence>
<dbReference type="InterPro" id="IPR000847">
    <property type="entry name" value="LysR_HTH_N"/>
</dbReference>
<evidence type="ECO:0000256" key="4">
    <source>
        <dbReference type="ARBA" id="ARBA00023163"/>
    </source>
</evidence>
<dbReference type="SUPFAM" id="SSF53850">
    <property type="entry name" value="Periplasmic binding protein-like II"/>
    <property type="match status" value="1"/>
</dbReference>
<dbReference type="PANTHER" id="PTHR30537:SF5">
    <property type="entry name" value="HTH-TYPE TRANSCRIPTIONAL ACTIVATOR TTDR-RELATED"/>
    <property type="match status" value="1"/>
</dbReference>
<reference evidence="6 7" key="1">
    <citation type="submission" date="2015-12" db="EMBL/GenBank/DDBJ databases">
        <authorList>
            <person name="Shamseldin A."/>
            <person name="Moawad H."/>
            <person name="Abd El-Rahim W.M."/>
            <person name="Sadowsky M.J."/>
        </authorList>
    </citation>
    <scope>NUCLEOTIDE SEQUENCE [LARGE SCALE GENOMIC DNA]</scope>
    <source>
        <strain evidence="6 7">SM2</strain>
    </source>
</reference>
<evidence type="ECO:0000313" key="7">
    <source>
        <dbReference type="Proteomes" id="UP000074119"/>
    </source>
</evidence>
<dbReference type="FunFam" id="1.10.10.10:FF:000001">
    <property type="entry name" value="LysR family transcriptional regulator"/>
    <property type="match status" value="1"/>
</dbReference>
<keyword evidence="3" id="KW-0238">DNA-binding</keyword>
<dbReference type="SUPFAM" id="SSF46785">
    <property type="entry name" value="Winged helix' DNA-binding domain"/>
    <property type="match status" value="1"/>
</dbReference>
<organism evidence="6 7">
    <name type="scientific">Zhongshania aliphaticivorans</name>
    <dbReference type="NCBI Taxonomy" id="1470434"/>
    <lineage>
        <taxon>Bacteria</taxon>
        <taxon>Pseudomonadati</taxon>
        <taxon>Pseudomonadota</taxon>
        <taxon>Gammaproteobacteria</taxon>
        <taxon>Cellvibrionales</taxon>
        <taxon>Spongiibacteraceae</taxon>
        <taxon>Zhongshania</taxon>
    </lineage>
</organism>
<dbReference type="STRING" id="1470434.AZF00_15295"/>
<evidence type="ECO:0000313" key="6">
    <source>
        <dbReference type="EMBL" id="AMO69576.1"/>
    </source>
</evidence>
<name>A0A127M8P7_9GAMM</name>
<protein>
    <recommendedName>
        <fullName evidence="5">HTH lysR-type domain-containing protein</fullName>
    </recommendedName>
</protein>
<dbReference type="KEGG" id="zal:AZF00_15295"/>
<keyword evidence="4" id="KW-0804">Transcription</keyword>
<evidence type="ECO:0000256" key="2">
    <source>
        <dbReference type="ARBA" id="ARBA00023015"/>
    </source>
</evidence>
<gene>
    <name evidence="6" type="ORF">AZF00_15295</name>
</gene>
<evidence type="ECO:0000256" key="1">
    <source>
        <dbReference type="ARBA" id="ARBA00009437"/>
    </source>
</evidence>
<dbReference type="Gene3D" id="1.10.10.10">
    <property type="entry name" value="Winged helix-like DNA-binding domain superfamily/Winged helix DNA-binding domain"/>
    <property type="match status" value="1"/>
</dbReference>
<dbReference type="CDD" id="cd08422">
    <property type="entry name" value="PBP2_CrgA_like"/>
    <property type="match status" value="1"/>
</dbReference>
<dbReference type="InterPro" id="IPR036388">
    <property type="entry name" value="WH-like_DNA-bd_sf"/>
</dbReference>
<dbReference type="EMBL" id="CP014544">
    <property type="protein sequence ID" value="AMO69576.1"/>
    <property type="molecule type" value="Genomic_DNA"/>
</dbReference>
<dbReference type="AlphaFoldDB" id="A0A127M8P7"/>
<dbReference type="PANTHER" id="PTHR30537">
    <property type="entry name" value="HTH-TYPE TRANSCRIPTIONAL REGULATOR"/>
    <property type="match status" value="1"/>
</dbReference>
<dbReference type="GO" id="GO:0003677">
    <property type="term" value="F:DNA binding"/>
    <property type="evidence" value="ECO:0007669"/>
    <property type="project" value="UniProtKB-KW"/>
</dbReference>
<dbReference type="Pfam" id="PF00126">
    <property type="entry name" value="HTH_1"/>
    <property type="match status" value="1"/>
</dbReference>
<dbReference type="InterPro" id="IPR058163">
    <property type="entry name" value="LysR-type_TF_proteobact-type"/>
</dbReference>